<accession>K0IFN5</accession>
<dbReference type="Proteomes" id="UP000008037">
    <property type="component" value="Chromosome"/>
</dbReference>
<dbReference type="HOGENOM" id="CLU_090468_1_1_2"/>
<protein>
    <submittedName>
        <fullName evidence="2">Putative PUA domain-containing protein</fullName>
    </submittedName>
</protein>
<dbReference type="AlphaFoldDB" id="K0IFN5"/>
<dbReference type="STRING" id="1237085.Ngar_c16920"/>
<dbReference type="InParanoid" id="K0IFN5"/>
<dbReference type="OrthoDB" id="27972at2157"/>
<dbReference type="InterPro" id="IPR016437">
    <property type="entry name" value="MCT-1/Tma20"/>
</dbReference>
<dbReference type="NCBIfam" id="TIGR03684">
    <property type="entry name" value="arCOG00985"/>
    <property type="match status" value="1"/>
</dbReference>
<reference evidence="2 3" key="1">
    <citation type="journal article" date="2012" name="Environ. Microbiol.">
        <title>The genome of the ammonia-oxidizing Candidatus Nitrososphaera gargensis: insights into metabolic versatility and environmental adaptations.</title>
        <authorList>
            <person name="Spang A."/>
            <person name="Poehlein A."/>
            <person name="Offre P."/>
            <person name="Zumbragel S."/>
            <person name="Haider S."/>
            <person name="Rychlik N."/>
            <person name="Nowka B."/>
            <person name="Schmeisser C."/>
            <person name="Lebedeva E.V."/>
            <person name="Rattei T."/>
            <person name="Bohm C."/>
            <person name="Schmid M."/>
            <person name="Galushko A."/>
            <person name="Hatzenpichler R."/>
            <person name="Weinmaier T."/>
            <person name="Daniel R."/>
            <person name="Schleper C."/>
            <person name="Spieck E."/>
            <person name="Streit W."/>
            <person name="Wagner M."/>
        </authorList>
    </citation>
    <scope>NUCLEOTIDE SEQUENCE [LARGE SCALE GENOMIC DNA]</scope>
    <source>
        <strain evidence="3">Ga9.2</strain>
    </source>
</reference>
<proteinExistence type="predicted"/>
<dbReference type="FunCoup" id="K0IFN5">
    <property type="interactions" value="37"/>
</dbReference>
<dbReference type="BioCyc" id="CNIT1237085:G1324-1690-MONOMER"/>
<dbReference type="SMART" id="SM00359">
    <property type="entry name" value="PUA"/>
    <property type="match status" value="1"/>
</dbReference>
<dbReference type="InterPro" id="IPR022430">
    <property type="entry name" value="CHP03684"/>
</dbReference>
<dbReference type="KEGG" id="nga:Ngar_c16920"/>
<dbReference type="GO" id="GO:0003723">
    <property type="term" value="F:RNA binding"/>
    <property type="evidence" value="ECO:0007669"/>
    <property type="project" value="InterPro"/>
</dbReference>
<dbReference type="PATRIC" id="fig|1237085.11.peg.1669"/>
<dbReference type="GO" id="GO:0001731">
    <property type="term" value="P:formation of translation preinitiation complex"/>
    <property type="evidence" value="ECO:0007669"/>
    <property type="project" value="TreeGrafter"/>
</dbReference>
<dbReference type="InterPro" id="IPR015947">
    <property type="entry name" value="PUA-like_sf"/>
</dbReference>
<dbReference type="RefSeq" id="WP_015019162.1">
    <property type="nucleotide sequence ID" value="NC_018719.1"/>
</dbReference>
<dbReference type="PANTHER" id="PTHR22798">
    <property type="entry name" value="MCT-1 PROTEIN"/>
    <property type="match status" value="1"/>
</dbReference>
<dbReference type="GeneID" id="13795555"/>
<dbReference type="InterPro" id="IPR002478">
    <property type="entry name" value="PUA"/>
</dbReference>
<dbReference type="InterPro" id="IPR036974">
    <property type="entry name" value="PUA_sf"/>
</dbReference>
<dbReference type="PANTHER" id="PTHR22798:SF0">
    <property type="entry name" value="MALIGNANT T-CELL-AMPLIFIED SEQUENCE 1"/>
    <property type="match status" value="1"/>
</dbReference>
<feature type="domain" description="PUA" evidence="1">
    <location>
        <begin position="89"/>
        <end position="163"/>
    </location>
</feature>
<gene>
    <name evidence="2" type="ordered locus">Ngar_c16920</name>
</gene>
<keyword evidence="3" id="KW-1185">Reference proteome</keyword>
<dbReference type="Gene3D" id="3.10.450.120">
    <property type="entry name" value="Pre-PUA domain, domain 1"/>
    <property type="match status" value="1"/>
</dbReference>
<dbReference type="NCBIfam" id="TIGR00451">
    <property type="entry name" value="unchar_dom_2"/>
    <property type="match status" value="1"/>
</dbReference>
<dbReference type="SUPFAM" id="SSF88697">
    <property type="entry name" value="PUA domain-like"/>
    <property type="match status" value="1"/>
</dbReference>
<evidence type="ECO:0000259" key="1">
    <source>
        <dbReference type="SMART" id="SM00359"/>
    </source>
</evidence>
<name>K0IFN5_NITGG</name>
<dbReference type="EMBL" id="CP002408">
    <property type="protein sequence ID" value="AFU58625.1"/>
    <property type="molecule type" value="Genomic_DNA"/>
</dbReference>
<dbReference type="CDD" id="cd21154">
    <property type="entry name" value="PUA_MJ1432-like"/>
    <property type="match status" value="1"/>
</dbReference>
<dbReference type="PROSITE" id="PS50890">
    <property type="entry name" value="PUA"/>
    <property type="match status" value="1"/>
</dbReference>
<dbReference type="PIRSF" id="PIRSF005067">
    <property type="entry name" value="Tma_RNA-bind_prd"/>
    <property type="match status" value="1"/>
</dbReference>
<evidence type="ECO:0000313" key="2">
    <source>
        <dbReference type="EMBL" id="AFU58625.1"/>
    </source>
</evidence>
<sequence>MERINTIARIIALISLKTFVLSKSETGELLDKLGSVWPQGVVPKVKSIKIYEVEEGRRLLIADETVAVQVQDSIVPFLGSKPEVLQRFPSVTVDMGAVKFVCNGAKVMRPGITNFDSFKKGDIVVVKDQTHGKALAVGVALEDSESAKAMAKGYVVENLHYISDKMWEAYKEI</sequence>
<dbReference type="InterPro" id="IPR004521">
    <property type="entry name" value="Uncharacterised_CHP00451"/>
</dbReference>
<evidence type="ECO:0000313" key="3">
    <source>
        <dbReference type="Proteomes" id="UP000008037"/>
    </source>
</evidence>
<dbReference type="Pfam" id="PF01472">
    <property type="entry name" value="PUA"/>
    <property type="match status" value="1"/>
</dbReference>
<organism evidence="2 3">
    <name type="scientific">Nitrososphaera gargensis (strain Ga9.2)</name>
    <dbReference type="NCBI Taxonomy" id="1237085"/>
    <lineage>
        <taxon>Archaea</taxon>
        <taxon>Nitrososphaerota</taxon>
        <taxon>Nitrososphaeria</taxon>
        <taxon>Nitrososphaerales</taxon>
        <taxon>Nitrososphaeraceae</taxon>
        <taxon>Nitrososphaera</taxon>
    </lineage>
</organism>
<dbReference type="Gene3D" id="2.30.130.10">
    <property type="entry name" value="PUA domain"/>
    <property type="match status" value="1"/>
</dbReference>